<keyword evidence="1" id="KW-1133">Transmembrane helix</keyword>
<gene>
    <name evidence="2" type="ORF">J2Z80_002603</name>
</gene>
<keyword evidence="3" id="KW-1185">Reference proteome</keyword>
<evidence type="ECO:0000313" key="2">
    <source>
        <dbReference type="EMBL" id="MBP2073051.1"/>
    </source>
</evidence>
<accession>A0ABS4NHA0</accession>
<evidence type="ECO:0000256" key="1">
    <source>
        <dbReference type="SAM" id="Phobius"/>
    </source>
</evidence>
<keyword evidence="1" id="KW-0812">Transmembrane</keyword>
<keyword evidence="1" id="KW-0472">Membrane</keyword>
<sequence length="73" mass="8408">MPDYTSILNNIQSEIGNIASNIFLTVNSVNQSIHELNKSLTTTNWLLLLLVIVLSINTFINWKRYKSDKQKNK</sequence>
<organism evidence="2 3">
    <name type="scientific">Thermoanaerobacterium butyriciformans</name>
    <dbReference type="NCBI Taxonomy" id="1702242"/>
    <lineage>
        <taxon>Bacteria</taxon>
        <taxon>Bacillati</taxon>
        <taxon>Bacillota</taxon>
        <taxon>Clostridia</taxon>
        <taxon>Thermoanaerobacterales</taxon>
        <taxon>Thermoanaerobacteraceae</taxon>
        <taxon>Thermoanaerobacterium</taxon>
    </lineage>
</organism>
<feature type="transmembrane region" description="Helical" evidence="1">
    <location>
        <begin position="45"/>
        <end position="62"/>
    </location>
</feature>
<dbReference type="EMBL" id="JAGGLT010000033">
    <property type="protein sequence ID" value="MBP2073051.1"/>
    <property type="molecule type" value="Genomic_DNA"/>
</dbReference>
<dbReference type="Proteomes" id="UP001166402">
    <property type="component" value="Unassembled WGS sequence"/>
</dbReference>
<comment type="caution">
    <text evidence="2">The sequence shown here is derived from an EMBL/GenBank/DDBJ whole genome shotgun (WGS) entry which is preliminary data.</text>
</comment>
<name>A0ABS4NHA0_9THEO</name>
<proteinExistence type="predicted"/>
<evidence type="ECO:0000313" key="3">
    <source>
        <dbReference type="Proteomes" id="UP001166402"/>
    </source>
</evidence>
<reference evidence="2" key="1">
    <citation type="submission" date="2021-03" db="EMBL/GenBank/DDBJ databases">
        <title>Genomic Encyclopedia of Type Strains, Phase IV (KMG-IV): sequencing the most valuable type-strain genomes for metagenomic binning, comparative biology and taxonomic classification.</title>
        <authorList>
            <person name="Goeker M."/>
        </authorList>
    </citation>
    <scope>NUCLEOTIDE SEQUENCE</scope>
    <source>
        <strain evidence="2">DSM 101588</strain>
    </source>
</reference>
<protein>
    <submittedName>
        <fullName evidence="2">Uncharacterized protein</fullName>
    </submittedName>
</protein>